<dbReference type="InterPro" id="IPR036514">
    <property type="entry name" value="SGNH_hydro_sf"/>
</dbReference>
<evidence type="ECO:0000313" key="2">
    <source>
        <dbReference type="EMBL" id="AFH64396.1"/>
    </source>
</evidence>
<accession>I0BPU9</accession>
<organism evidence="2 3">
    <name type="scientific">Paenibacillus mucilaginosus K02</name>
    <dbReference type="NCBI Taxonomy" id="997761"/>
    <lineage>
        <taxon>Bacteria</taxon>
        <taxon>Bacillati</taxon>
        <taxon>Bacillota</taxon>
        <taxon>Bacilli</taxon>
        <taxon>Bacillales</taxon>
        <taxon>Paenibacillaceae</taxon>
        <taxon>Paenibacillus</taxon>
    </lineage>
</organism>
<dbReference type="AlphaFoldDB" id="I0BPU9"/>
<protein>
    <recommendedName>
        <fullName evidence="1">SGNH hydrolase-type esterase domain-containing protein</fullName>
    </recommendedName>
</protein>
<dbReference type="HOGENOM" id="CLU_820414_0_0_9"/>
<proteinExistence type="predicted"/>
<dbReference type="SUPFAM" id="SSF52266">
    <property type="entry name" value="SGNH hydrolase"/>
    <property type="match status" value="1"/>
</dbReference>
<feature type="domain" description="SGNH hydrolase-type esterase" evidence="1">
    <location>
        <begin position="166"/>
        <end position="327"/>
    </location>
</feature>
<dbReference type="RefSeq" id="WP_014652233.1">
    <property type="nucleotide sequence ID" value="NC_017672.3"/>
</dbReference>
<dbReference type="Proteomes" id="UP000007392">
    <property type="component" value="Chromosome"/>
</dbReference>
<dbReference type="PATRIC" id="fig|997761.3.peg.5486"/>
<reference evidence="2 3" key="1">
    <citation type="submission" date="2013-06" db="EMBL/GenBank/DDBJ databases">
        <title>Complete genome sequence of Paenibacillus mucilaginosus K02.</title>
        <authorList>
            <person name="Xiao B."/>
            <person name="Sun L."/>
            <person name="Xiao L."/>
            <person name="Lian B."/>
        </authorList>
    </citation>
    <scope>NUCLEOTIDE SEQUENCE [LARGE SCALE GENOMIC DNA]</scope>
    <source>
        <strain evidence="2 3">K02</strain>
    </source>
</reference>
<name>I0BPU9_9BACL</name>
<dbReference type="Pfam" id="PF13472">
    <property type="entry name" value="Lipase_GDSL_2"/>
    <property type="match status" value="1"/>
</dbReference>
<dbReference type="InterPro" id="IPR013830">
    <property type="entry name" value="SGNH_hydro"/>
</dbReference>
<evidence type="ECO:0000313" key="3">
    <source>
        <dbReference type="Proteomes" id="UP000007392"/>
    </source>
</evidence>
<dbReference type="KEGG" id="pmw:B2K_27510"/>
<dbReference type="EMBL" id="CP003422">
    <property type="protein sequence ID" value="AFH64396.1"/>
    <property type="molecule type" value="Genomic_DNA"/>
</dbReference>
<sequence length="339" mass="37234">MMRYQNVELHNVEAVVPLEGGGVRLSRVPEPVRLALNPAARDVRAYHTCGCEIRFVLKGEEARLTLRKGAGPAVSKSGQAEVYFGPFQGVYPWAAVHVDGQGSEIVVRRPGNLEHLQQLARDGGMGFDPAVVRIILPYDWIYELVSIEGDLLPPEPGQLPAQRLLCYGSSITHGGDSVRPTGTYAMRTARRLGMDLIHLGFAGSAHMEDAMALYMASRSDWHLAVVEMGINVIGDWEEERFERQVRRFLTMLSTGLRDRRVLCTDLFLCQHDLEGQEKAARFRGIVRSAAEALGHPGVVYVPGTELLPDASLLTADLVHPSAEGHEAIAARLGERLGRG</sequence>
<gene>
    <name evidence="2" type="ORF">B2K_27510</name>
</gene>
<evidence type="ECO:0000259" key="1">
    <source>
        <dbReference type="Pfam" id="PF13472"/>
    </source>
</evidence>
<dbReference type="Gene3D" id="3.40.50.1110">
    <property type="entry name" value="SGNH hydrolase"/>
    <property type="match status" value="1"/>
</dbReference>